<dbReference type="InterPro" id="IPR050109">
    <property type="entry name" value="HTH-type_TetR-like_transc_reg"/>
</dbReference>
<protein>
    <submittedName>
        <fullName evidence="6">WHG domain-containing protein</fullName>
    </submittedName>
</protein>
<evidence type="ECO:0000259" key="5">
    <source>
        <dbReference type="Pfam" id="PF13305"/>
    </source>
</evidence>
<comment type="caution">
    <text evidence="6">The sequence shown here is derived from an EMBL/GenBank/DDBJ whole genome shotgun (WGS) entry which is preliminary data.</text>
</comment>
<dbReference type="Pfam" id="PF13305">
    <property type="entry name" value="TetR_C_33"/>
    <property type="match status" value="1"/>
</dbReference>
<dbReference type="InterPro" id="IPR009057">
    <property type="entry name" value="Homeodomain-like_sf"/>
</dbReference>
<accession>A0A6P2C2J0</accession>
<dbReference type="InterPro" id="IPR001647">
    <property type="entry name" value="HTH_TetR"/>
</dbReference>
<sequence>MAEPGIRARRVAERRQQILDAARAVADADGWGAVTSRRLADAIGYTQPVLYQHFPGGKTEIMRTVALAGFAELAQATRAAMGYKTGARAAVAVAGAYLDFAAAHPSLYDAMFQLPIDARFAQDDAEAELRSGFNALAAALDDSDGTATEVFWSALHGMSLLERAGRMRLEHRPNRVAELAARFGD</sequence>
<dbReference type="SUPFAM" id="SSF48498">
    <property type="entry name" value="Tetracyclin repressor-like, C-terminal domain"/>
    <property type="match status" value="1"/>
</dbReference>
<proteinExistence type="predicted"/>
<keyword evidence="2" id="KW-0238">DNA-binding</keyword>
<dbReference type="SUPFAM" id="SSF46689">
    <property type="entry name" value="Homeodomain-like"/>
    <property type="match status" value="1"/>
</dbReference>
<feature type="domain" description="HTH-type transcriptional regulator MT1864/Rv1816-like C-terminal" evidence="5">
    <location>
        <begin position="92"/>
        <end position="180"/>
    </location>
</feature>
<dbReference type="GO" id="GO:0000976">
    <property type="term" value="F:transcription cis-regulatory region binding"/>
    <property type="evidence" value="ECO:0007669"/>
    <property type="project" value="TreeGrafter"/>
</dbReference>
<dbReference type="GO" id="GO:0003700">
    <property type="term" value="F:DNA-binding transcription factor activity"/>
    <property type="evidence" value="ECO:0007669"/>
    <property type="project" value="TreeGrafter"/>
</dbReference>
<keyword evidence="7" id="KW-1185">Reference proteome</keyword>
<dbReference type="RefSeq" id="WP_145853111.1">
    <property type="nucleotide sequence ID" value="NZ_RPFW01000002.1"/>
</dbReference>
<evidence type="ECO:0000259" key="4">
    <source>
        <dbReference type="Pfam" id="PF00440"/>
    </source>
</evidence>
<dbReference type="OrthoDB" id="4641396at2"/>
<evidence type="ECO:0000313" key="7">
    <source>
        <dbReference type="Proteomes" id="UP000460272"/>
    </source>
</evidence>
<keyword evidence="1" id="KW-0805">Transcription regulation</keyword>
<evidence type="ECO:0000256" key="3">
    <source>
        <dbReference type="ARBA" id="ARBA00023163"/>
    </source>
</evidence>
<dbReference type="Gene3D" id="1.10.357.10">
    <property type="entry name" value="Tetracycline Repressor, domain 2"/>
    <property type="match status" value="1"/>
</dbReference>
<reference evidence="6 7" key="1">
    <citation type="submission" date="2018-11" db="EMBL/GenBank/DDBJ databases">
        <title>Trebonia kvetii gen.nov., sp.nov., a novel acidophilic actinobacterium, and proposal of the new actinobacterial family Treboniaceae fam. nov.</title>
        <authorList>
            <person name="Rapoport D."/>
            <person name="Sagova-Mareckova M."/>
            <person name="Sedlacek I."/>
            <person name="Provaznik J."/>
            <person name="Kralova S."/>
            <person name="Pavlinic D."/>
            <person name="Benes V."/>
            <person name="Kopecky J."/>
        </authorList>
    </citation>
    <scope>NUCLEOTIDE SEQUENCE [LARGE SCALE GENOMIC DNA]</scope>
    <source>
        <strain evidence="6 7">15Tr583</strain>
    </source>
</reference>
<dbReference type="PANTHER" id="PTHR30055:SF234">
    <property type="entry name" value="HTH-TYPE TRANSCRIPTIONAL REGULATOR BETI"/>
    <property type="match status" value="1"/>
</dbReference>
<name>A0A6P2C2J0_9ACTN</name>
<dbReference type="InterPro" id="IPR036271">
    <property type="entry name" value="Tet_transcr_reg_TetR-rel_C_sf"/>
</dbReference>
<evidence type="ECO:0000256" key="2">
    <source>
        <dbReference type="ARBA" id="ARBA00023125"/>
    </source>
</evidence>
<evidence type="ECO:0000256" key="1">
    <source>
        <dbReference type="ARBA" id="ARBA00023015"/>
    </source>
</evidence>
<organism evidence="6 7">
    <name type="scientific">Trebonia kvetii</name>
    <dbReference type="NCBI Taxonomy" id="2480626"/>
    <lineage>
        <taxon>Bacteria</taxon>
        <taxon>Bacillati</taxon>
        <taxon>Actinomycetota</taxon>
        <taxon>Actinomycetes</taxon>
        <taxon>Streptosporangiales</taxon>
        <taxon>Treboniaceae</taxon>
        <taxon>Trebonia</taxon>
    </lineage>
</organism>
<dbReference type="AlphaFoldDB" id="A0A6P2C2J0"/>
<gene>
    <name evidence="6" type="ORF">EAS64_12705</name>
</gene>
<dbReference type="PANTHER" id="PTHR30055">
    <property type="entry name" value="HTH-TYPE TRANSCRIPTIONAL REGULATOR RUTR"/>
    <property type="match status" value="1"/>
</dbReference>
<dbReference type="Proteomes" id="UP000460272">
    <property type="component" value="Unassembled WGS sequence"/>
</dbReference>
<evidence type="ECO:0000313" key="6">
    <source>
        <dbReference type="EMBL" id="TVZ05408.1"/>
    </source>
</evidence>
<dbReference type="InterPro" id="IPR025996">
    <property type="entry name" value="MT1864/Rv1816-like_C"/>
</dbReference>
<keyword evidence="3" id="KW-0804">Transcription</keyword>
<feature type="domain" description="HTH tetR-type" evidence="4">
    <location>
        <begin position="18"/>
        <end position="62"/>
    </location>
</feature>
<dbReference type="EMBL" id="RPFW01000002">
    <property type="protein sequence ID" value="TVZ05408.1"/>
    <property type="molecule type" value="Genomic_DNA"/>
</dbReference>
<dbReference type="Pfam" id="PF00440">
    <property type="entry name" value="TetR_N"/>
    <property type="match status" value="1"/>
</dbReference>